<dbReference type="HOGENOM" id="CLU_056466_5_0_9"/>
<comment type="similarity">
    <text evidence="1">Belongs to the PspA/Vipp/IM30 family.</text>
</comment>
<feature type="coiled-coil region" evidence="2">
    <location>
        <begin position="83"/>
        <end position="138"/>
    </location>
</feature>
<evidence type="ECO:0000313" key="4">
    <source>
        <dbReference type="Proteomes" id="UP000027980"/>
    </source>
</evidence>
<dbReference type="InterPro" id="IPR007157">
    <property type="entry name" value="PspA_VIPP1"/>
</dbReference>
<dbReference type="RefSeq" id="WP_038563904.1">
    <property type="nucleotide sequence ID" value="NZ_CP008876.1"/>
</dbReference>
<dbReference type="PANTHER" id="PTHR31088">
    <property type="entry name" value="MEMBRANE-ASSOCIATED PROTEIN VIPP1, CHLOROPLASTIC"/>
    <property type="match status" value="1"/>
</dbReference>
<reference evidence="3 4" key="1">
    <citation type="submission" date="2014-07" db="EMBL/GenBank/DDBJ databases">
        <title>Complete genome sequence of a moderately halophilic bacterium Terribacillus aidingensis MP602, isolated from Cryptomeria fortunei in Tianmu mountain in China.</title>
        <authorList>
            <person name="Wang Y."/>
            <person name="Lu P."/>
            <person name="Zhang L."/>
        </authorList>
    </citation>
    <scope>NUCLEOTIDE SEQUENCE [LARGE SCALE GENOMIC DNA]</scope>
    <source>
        <strain evidence="3 4">MP602</strain>
    </source>
</reference>
<evidence type="ECO:0000256" key="1">
    <source>
        <dbReference type="ARBA" id="ARBA00043985"/>
    </source>
</evidence>
<evidence type="ECO:0000313" key="3">
    <source>
        <dbReference type="EMBL" id="AIF67793.1"/>
    </source>
</evidence>
<organism evidence="3 4">
    <name type="scientific">Terribacillus saccharophilus</name>
    <dbReference type="NCBI Taxonomy" id="361277"/>
    <lineage>
        <taxon>Bacteria</taxon>
        <taxon>Bacillati</taxon>
        <taxon>Bacillota</taxon>
        <taxon>Bacilli</taxon>
        <taxon>Bacillales</taxon>
        <taxon>Bacillaceae</taxon>
        <taxon>Terribacillus</taxon>
    </lineage>
</organism>
<name>A0A075LTN3_9BACI</name>
<dbReference type="OrthoDB" id="2366053at2"/>
<accession>A0A075LTN3</accession>
<dbReference type="Pfam" id="PF04012">
    <property type="entry name" value="PspA_IM30"/>
    <property type="match status" value="1"/>
</dbReference>
<evidence type="ECO:0000256" key="2">
    <source>
        <dbReference type="SAM" id="Coils"/>
    </source>
</evidence>
<dbReference type="GeneID" id="34223253"/>
<gene>
    <name evidence="3" type="ORF">GZ22_14885</name>
</gene>
<proteinExistence type="inferred from homology"/>
<sequence>MENIFTRIKQAVAADFHEILDKKEEKNPTVQLSQYIRQCEQQAKKIRELIEKQYQLKHDFTKEYHAAQAMADKRERQAKLAAEQGEAELAEQAQDEREQYQERADKIKAMMEKASADLQELEKKYVQMKHKLKDLYVKKMEFSERENVAKAHRGMNEVLKHKPEFEFASNKFNNLEGYIDRLERKVDADYRKMTLDAKLAELEKKSS</sequence>
<protein>
    <submittedName>
        <fullName evidence="3">Modulator protein</fullName>
    </submittedName>
</protein>
<dbReference type="KEGG" id="tap:GZ22_14885"/>
<dbReference type="PANTHER" id="PTHR31088:SF6">
    <property type="entry name" value="PHAGE SHOCK PROTEIN A"/>
    <property type="match status" value="1"/>
</dbReference>
<keyword evidence="2" id="KW-0175">Coiled coil</keyword>
<dbReference type="Proteomes" id="UP000027980">
    <property type="component" value="Chromosome"/>
</dbReference>
<dbReference type="EMBL" id="CP008876">
    <property type="protein sequence ID" value="AIF67793.1"/>
    <property type="molecule type" value="Genomic_DNA"/>
</dbReference>
<dbReference type="AlphaFoldDB" id="A0A075LTN3"/>